<dbReference type="AlphaFoldDB" id="A0AAW3ERH7"/>
<dbReference type="Gene3D" id="3.40.50.1980">
    <property type="entry name" value="Nitrogenase molybdenum iron protein domain"/>
    <property type="match status" value="2"/>
</dbReference>
<organism evidence="3 4">
    <name type="scientific">Burkholderia gladioli</name>
    <name type="common">Pseudomonas marginata</name>
    <name type="synonym">Phytomonas marginata</name>
    <dbReference type="NCBI Taxonomy" id="28095"/>
    <lineage>
        <taxon>Bacteria</taxon>
        <taxon>Pseudomonadati</taxon>
        <taxon>Pseudomonadota</taxon>
        <taxon>Betaproteobacteria</taxon>
        <taxon>Burkholderiales</taxon>
        <taxon>Burkholderiaceae</taxon>
        <taxon>Burkholderia</taxon>
    </lineage>
</organism>
<feature type="signal peptide" evidence="1">
    <location>
        <begin position="1"/>
        <end position="45"/>
    </location>
</feature>
<evidence type="ECO:0000313" key="3">
    <source>
        <dbReference type="EMBL" id="KGC09697.1"/>
    </source>
</evidence>
<dbReference type="InterPro" id="IPR050902">
    <property type="entry name" value="ABC_Transporter_SBP"/>
</dbReference>
<dbReference type="SUPFAM" id="SSF53807">
    <property type="entry name" value="Helical backbone' metal receptor"/>
    <property type="match status" value="1"/>
</dbReference>
<dbReference type="PANTHER" id="PTHR30535">
    <property type="entry name" value="VITAMIN B12-BINDING PROTEIN"/>
    <property type="match status" value="1"/>
</dbReference>
<comment type="caution">
    <text evidence="3">The sequence shown here is derived from an EMBL/GenBank/DDBJ whole genome shotgun (WGS) entry which is preliminary data.</text>
</comment>
<dbReference type="Pfam" id="PF01497">
    <property type="entry name" value="Peripla_BP_2"/>
    <property type="match status" value="1"/>
</dbReference>
<feature type="chain" id="PRO_5043509291" evidence="1">
    <location>
        <begin position="46"/>
        <end position="409"/>
    </location>
</feature>
<sequence length="409" mass="43993">MSISRFVRAARAHLKLAEPARRAANLAAAAIVLGGAAVCASPAMAQAPAAATTVTDLAGRTIRIPAADPKRILLGESRTLEAVALLEGQHPLARIVGWQGDLPTMDPQRFNAYAQRFPAIREIPLIGRASEDSISDEKALALKPDVAIFSIAGHGPSRYNALVKQLEATGTTVVFIDFRLHPMQDTLPSIRLLGQVLHREQAASDYLAFYQQHLARVQQVVGAIPEAQRPKVFIDMLAGVWDAGCCHTAGKGNFGEFISAAGGRNIAADLLPGVLGDLSMEQIIASRPDVYIATGSRTKPGLASLRVGAQTSEQDARASLAQLVARPGFDTIKAIHEGRVHGIAHDYYDSPYNIIAIEAFAKWFYPDRFKALDVKATQAELYRRFLAVPVTGTEWVDTPLPATGQQAAR</sequence>
<keyword evidence="1" id="KW-0732">Signal</keyword>
<feature type="domain" description="Fe/B12 periplasmic-binding" evidence="2">
    <location>
        <begin position="71"/>
        <end position="372"/>
    </location>
</feature>
<dbReference type="EMBL" id="JPGG01000018">
    <property type="protein sequence ID" value="KGC09697.1"/>
    <property type="molecule type" value="Genomic_DNA"/>
</dbReference>
<dbReference type="RefSeq" id="WP_036051683.1">
    <property type="nucleotide sequence ID" value="NZ_CADEVY010000006.1"/>
</dbReference>
<dbReference type="PROSITE" id="PS50983">
    <property type="entry name" value="FE_B12_PBP"/>
    <property type="match status" value="1"/>
</dbReference>
<dbReference type="PANTHER" id="PTHR30535:SF34">
    <property type="entry name" value="MOLYBDATE-BINDING PROTEIN MOLA"/>
    <property type="match status" value="1"/>
</dbReference>
<dbReference type="InterPro" id="IPR002491">
    <property type="entry name" value="ABC_transptr_periplasmic_BD"/>
</dbReference>
<evidence type="ECO:0000256" key="1">
    <source>
        <dbReference type="SAM" id="SignalP"/>
    </source>
</evidence>
<reference evidence="3 4" key="1">
    <citation type="submission" date="2014-04" db="EMBL/GenBank/DDBJ databases">
        <authorList>
            <person name="Bishop-Lilly K.A."/>
            <person name="Broomall S.M."/>
            <person name="Chain P.S."/>
            <person name="Chertkov O."/>
            <person name="Coyne S.R."/>
            <person name="Daligault H.E."/>
            <person name="Davenport K.W."/>
            <person name="Erkkila T."/>
            <person name="Frey K.G."/>
            <person name="Gibbons H.S."/>
            <person name="Gu W."/>
            <person name="Jaissle J."/>
            <person name="Johnson S.L."/>
            <person name="Koroleva G.I."/>
            <person name="Ladner J.T."/>
            <person name="Lo C.-C."/>
            <person name="Minogue T.D."/>
            <person name="Munk C."/>
            <person name="Palacios G.F."/>
            <person name="Redden C.L."/>
            <person name="Rosenzweig C.N."/>
            <person name="Scholz M.B."/>
            <person name="Teshima H."/>
            <person name="Xu Y."/>
        </authorList>
    </citation>
    <scope>NUCLEOTIDE SEQUENCE [LARGE SCALE GENOMIC DNA]</scope>
    <source>
        <strain evidence="4">gladioli</strain>
    </source>
</reference>
<gene>
    <name evidence="3" type="ORF">DM48_5641</name>
</gene>
<evidence type="ECO:0000259" key="2">
    <source>
        <dbReference type="PROSITE" id="PS50983"/>
    </source>
</evidence>
<evidence type="ECO:0000313" key="4">
    <source>
        <dbReference type="Proteomes" id="UP000029590"/>
    </source>
</evidence>
<dbReference type="Proteomes" id="UP000029590">
    <property type="component" value="Unassembled WGS sequence"/>
</dbReference>
<accession>A0AAW3ERH7</accession>
<protein>
    <submittedName>
        <fullName evidence="3">Periplasmic binding family protein</fullName>
    </submittedName>
</protein>
<dbReference type="KEGG" id="bgo:BM43_3275"/>
<name>A0AAW3ERH7_BURGA</name>
<proteinExistence type="predicted"/>